<dbReference type="Pfam" id="PF23560">
    <property type="entry name" value="GBD_Hemicentin"/>
    <property type="match status" value="2"/>
</dbReference>
<feature type="domain" description="Hemicentin/VWA7 galactose-binding" evidence="7">
    <location>
        <begin position="619"/>
        <end position="671"/>
    </location>
</feature>
<protein>
    <recommendedName>
        <fullName evidence="13">VWFA domain-containing protein</fullName>
    </recommendedName>
</protein>
<dbReference type="EMBL" id="VEVO01000008">
    <property type="protein sequence ID" value="KAF0038598.1"/>
    <property type="molecule type" value="Genomic_DNA"/>
</dbReference>
<name>A0A6A4T2N3_SCOMX</name>
<dbReference type="Proteomes" id="UP000438429">
    <property type="component" value="Unassembled WGS sequence"/>
</dbReference>
<dbReference type="Pfam" id="PF23619">
    <property type="entry name" value="Ig_VWA7"/>
    <property type="match status" value="2"/>
</dbReference>
<dbReference type="PANTHER" id="PTHR14905:SF18">
    <property type="entry name" value="VON WILLEBRAND FACTOR A DOMAIN-CONTAINING 10, TANDEM DUPLICATE 1-RELATED"/>
    <property type="match status" value="1"/>
</dbReference>
<dbReference type="GO" id="GO:0005576">
    <property type="term" value="C:extracellular region"/>
    <property type="evidence" value="ECO:0007669"/>
    <property type="project" value="UniProtKB-SubCell"/>
</dbReference>
<organism evidence="11 12">
    <name type="scientific">Scophthalmus maximus</name>
    <name type="common">Turbot</name>
    <name type="synonym">Psetta maxima</name>
    <dbReference type="NCBI Taxonomy" id="52904"/>
    <lineage>
        <taxon>Eukaryota</taxon>
        <taxon>Metazoa</taxon>
        <taxon>Chordata</taxon>
        <taxon>Craniata</taxon>
        <taxon>Vertebrata</taxon>
        <taxon>Euteleostomi</taxon>
        <taxon>Actinopterygii</taxon>
        <taxon>Neopterygii</taxon>
        <taxon>Teleostei</taxon>
        <taxon>Neoteleostei</taxon>
        <taxon>Acanthomorphata</taxon>
        <taxon>Carangaria</taxon>
        <taxon>Pleuronectiformes</taxon>
        <taxon>Pleuronectoidei</taxon>
        <taxon>Scophthalmidae</taxon>
        <taxon>Scophthalmus</taxon>
    </lineage>
</organism>
<dbReference type="InterPro" id="IPR057615">
    <property type="entry name" value="Ig_VWA7"/>
</dbReference>
<keyword evidence="2" id="KW-0964">Secreted</keyword>
<evidence type="ECO:0000259" key="10">
    <source>
        <dbReference type="Pfam" id="PF25107"/>
    </source>
</evidence>
<comment type="caution">
    <text evidence="11">The sequence shown here is derived from an EMBL/GenBank/DDBJ whole genome shotgun (WGS) entry which is preliminary data.</text>
</comment>
<keyword evidence="4" id="KW-0325">Glycoprotein</keyword>
<evidence type="ECO:0008006" key="13">
    <source>
        <dbReference type="Google" id="ProtNLM"/>
    </source>
</evidence>
<evidence type="ECO:0000313" key="12">
    <source>
        <dbReference type="Proteomes" id="UP000438429"/>
    </source>
</evidence>
<feature type="domain" description="VWA7 N-terminal" evidence="10">
    <location>
        <begin position="979"/>
        <end position="1203"/>
    </location>
</feature>
<proteinExistence type="predicted"/>
<sequence length="1853" mass="198917">MQLQQELELLNAYQSKIKMQTDAQHDKERRELEQRVSLRRALLEQKIEEEMLALQNERLERIRSLLERQAREIEAFDSESMRLGFSNMEFSHYSEVLQNRDVTPATCHHLLTFSFPSLHLFVVLQSEPAVPSAVGQHQKEIWIALEKGDGQSGGRREERVVTAADTEHRDGHLIGLPQGFIPLPVAVPVPGRDNQSNKSSREVTPPRTRSFINDSVPMRESTPRRHPHLRLCSDESVGRAVSPAPADWSSWIRYFRRGIPEPSGDHRESNPEHHLAGSVAGACDASKSAKSFREAIQLIQDNNVGVDKRKFYSATHHFDDEEFAGGREIVTTGLSAVKASTKRDNFEAARKRLGKILHPLQDFYSHSNWVEMGNKLPNSNLIRSNTAIGNIAESVVKVESNVIQLFTATDRATCRNCNGDNCRNNILEDILREKILTSGYFNFLPLASKPEGKCSHGGGFDRTSGIEPTGGINKDKLDSEHGHLHTEAANVAIAATNQLLEDVRGAAGDSKFLQYDTQSTRVRLMGIDKGKGLCFVIDTTGSMGDDIATVRTVTSAIINKKVGTEDEPSVYILVPFNDPAGSDWCTAAFGDLRLHRCNRQRLIPEKRSGRTHRANQVGGVSQSSANLTGSLITASKLLGNFQNLQLTQQVGQWEMKMASANPYTLKVTGQSPIDFLFDFMEVSDGPLGGFDILENRPRAGVNSSLRVTITGSDSATVTEVTLVESATSRGFNSSVEAQGDGNFLARFDSIPSAEFVVLVKGQNASASTRGPTAGFQRQSSTSILASALTITADDSGSVLQPGVPLIVPFSVVMSGTAGIVTVQATNDQRFDIDFPSSLSLSSGGSANGTVNLTAPVNTESGTDVTLTIEATAPSVGDTNYVVLRLTVLSTVTDFARPVCQLLSLQSNCSGNCSASTWELSLQATDGANGTGIDSISLRTGDGTMNTSLDAGNNTLVSYNATCCSPDVEILVVDKSQPFTAEGVAVACNAPKSSKTFRQAITSVILQNVRVDLRHALNASFHFDEEMFVQGRKIITEGLQAVKASNKQENFEAAREKLGEILHPLQDFYSHSNWVELGNKVPNSDLIRSDTSVGNVADVSRATCRNCDGDDCRNNILEDVIAGGILTSGYFGIVPLVSTKPQGKCSHGGAVDQTSAIEPKGGINKDSFDASHGHLHTDAANMAIAATSQLLDDVRGAAGDRPFLQMMGISKGSGKALCFVIDTTKSMSDDIEAVRTVTSAIINTKVGTEDEPSFYILVPFSDPGIGPLIKTTDAQLFRDVVNSLSVTGGGDDEELSLSGLQMALSGAPANSEIFLFTDAPAKDKQLSGAVTALIERTQTVVNFMITDSTVTNRRLRRSDRTQARTMAASDAQVYVDLAQASGGLAIEVTKSELPAATSIITESSSSSLVTLLQAARSPGKADNFFFVVDETVTNPRVYITGRSYTFTLISPKGESQQSTDTSGSLITASQSVGNFQTLKLKKEVGQWEMRMVSTNPYTLKVIGQSPIDFLFDFVEASLGPFTGYDALDTRPPAGVNGSLMVTLTGVDSGTLTEAALVESTGSKETKGVLETQGRGKYLVRVEQIPSVEFVVRVKGQDGSATARVFQRQSPTNFQASNVTITADSNTVLVPGTPFSVPFSVMTNGIGGNYTIRATNNQRFDTASPTQLFLEPGNSTGGTVNLTAPLNTPSGTDVTLTIEAEAPGGADTNYVVLRISVLNTVTDFTQPECQLLGLESSCPKNCSLSTWALSARVTDGDEGVGVERVSLKQGNGTMNTSLAAGNGNVTLVSYRASCCSPDMELLAVDRVGNVGTCFYTRRESSPTALSSSTRVTQSLSLCLSMVGLVLHVTTGGNIQ</sequence>
<evidence type="ECO:0000259" key="9">
    <source>
        <dbReference type="Pfam" id="PF25106"/>
    </source>
</evidence>
<reference evidence="11 12" key="1">
    <citation type="submission" date="2019-06" db="EMBL/GenBank/DDBJ databases">
        <title>Draft genomes of female and male turbot (Scophthalmus maximus).</title>
        <authorList>
            <person name="Xu H."/>
            <person name="Xu X.-W."/>
            <person name="Shao C."/>
            <person name="Chen S."/>
        </authorList>
    </citation>
    <scope>NUCLEOTIDE SEQUENCE [LARGE SCALE GENOMIC DNA]</scope>
    <source>
        <strain evidence="11">Ysfricsl-2016a</strain>
        <tissue evidence="11">Blood</tissue>
    </source>
</reference>
<dbReference type="Gene3D" id="3.40.50.410">
    <property type="entry name" value="von Willebrand factor, type A domain"/>
    <property type="match status" value="1"/>
</dbReference>
<feature type="domain" description="Hemicentin-1-like von Willebrand factor A" evidence="9">
    <location>
        <begin position="533"/>
        <end position="580"/>
    </location>
</feature>
<evidence type="ECO:0000256" key="4">
    <source>
        <dbReference type="ARBA" id="ARBA00023180"/>
    </source>
</evidence>
<keyword evidence="3" id="KW-0732">Signal</keyword>
<evidence type="ECO:0000256" key="5">
    <source>
        <dbReference type="SAM" id="Coils"/>
    </source>
</evidence>
<comment type="subcellular location">
    <subcellularLocation>
        <location evidence="1">Secreted</location>
    </subcellularLocation>
</comment>
<dbReference type="InterPro" id="IPR056862">
    <property type="entry name" value="VWA7_N"/>
</dbReference>
<dbReference type="SUPFAM" id="SSF53300">
    <property type="entry name" value="vWA-like"/>
    <property type="match status" value="1"/>
</dbReference>
<dbReference type="PANTHER" id="PTHR14905">
    <property type="entry name" value="NG37"/>
    <property type="match status" value="1"/>
</dbReference>
<evidence type="ECO:0000259" key="7">
    <source>
        <dbReference type="Pfam" id="PF23560"/>
    </source>
</evidence>
<evidence type="ECO:0000259" key="8">
    <source>
        <dbReference type="Pfam" id="PF23619"/>
    </source>
</evidence>
<dbReference type="InterPro" id="IPR056475">
    <property type="entry name" value="GBD_Hemicentin/VWA7"/>
</dbReference>
<keyword evidence="5" id="KW-0175">Coiled coil</keyword>
<dbReference type="InterPro" id="IPR036465">
    <property type="entry name" value="vWFA_dom_sf"/>
</dbReference>
<evidence type="ECO:0000256" key="3">
    <source>
        <dbReference type="ARBA" id="ARBA00022729"/>
    </source>
</evidence>
<feature type="domain" description="VWA7 N-terminal" evidence="10">
    <location>
        <begin position="278"/>
        <end position="513"/>
    </location>
</feature>
<feature type="region of interest" description="Disordered" evidence="6">
    <location>
        <begin position="188"/>
        <end position="226"/>
    </location>
</feature>
<feature type="domain" description="VWA7 Ig-like" evidence="8">
    <location>
        <begin position="795"/>
        <end position="888"/>
    </location>
</feature>
<feature type="coiled-coil region" evidence="5">
    <location>
        <begin position="40"/>
        <end position="79"/>
    </location>
</feature>
<feature type="domain" description="Hemicentin-1-like von Willebrand factor A" evidence="9">
    <location>
        <begin position="1215"/>
        <end position="1389"/>
    </location>
</feature>
<dbReference type="InterPro" id="IPR052577">
    <property type="entry name" value="VWA7"/>
</dbReference>
<accession>A0A6A4T2N3</accession>
<evidence type="ECO:0000256" key="2">
    <source>
        <dbReference type="ARBA" id="ARBA00022525"/>
    </source>
</evidence>
<evidence type="ECO:0000313" key="11">
    <source>
        <dbReference type="EMBL" id="KAF0038598.1"/>
    </source>
</evidence>
<feature type="domain" description="Hemicentin/VWA7 galactose-binding" evidence="7">
    <location>
        <begin position="1408"/>
        <end position="1504"/>
    </location>
</feature>
<evidence type="ECO:0000256" key="6">
    <source>
        <dbReference type="SAM" id="MobiDB-lite"/>
    </source>
</evidence>
<feature type="domain" description="VWA7 Ig-like" evidence="8">
    <location>
        <begin position="1617"/>
        <end position="1716"/>
    </location>
</feature>
<dbReference type="Pfam" id="PF25106">
    <property type="entry name" value="VWA_4"/>
    <property type="match status" value="2"/>
</dbReference>
<dbReference type="Pfam" id="PF25107">
    <property type="entry name" value="VWA7_N"/>
    <property type="match status" value="2"/>
</dbReference>
<evidence type="ECO:0000256" key="1">
    <source>
        <dbReference type="ARBA" id="ARBA00004613"/>
    </source>
</evidence>
<gene>
    <name evidence="11" type="ORF">F2P81_009082</name>
</gene>
<dbReference type="InterPro" id="IPR056861">
    <property type="entry name" value="HMCN1-like_VWA"/>
</dbReference>